<keyword evidence="6" id="KW-1185">Reference proteome</keyword>
<proteinExistence type="predicted"/>
<feature type="domain" description="Dienelactone hydrolase" evidence="4">
    <location>
        <begin position="253"/>
        <end position="373"/>
    </location>
</feature>
<sequence>MKFGHRVLMLLSVGAGLGGRAAQAQPSTYDQQLQQASTKLGQHDYCGAVKDFQAAFADSTKAGPFDVFAGAIAAANCPDQRTQALRWLLRIPRFHNLPVTTQDVRNIAQEAGLRSLQSTPQWAYFLERMQAQATRREAAARQATEQWLSTTQKNALPTPTRRKQYGAATPGFARYTVPADTVRVPYLVYVPRSYSPTQAAPLLVYLHGGIVSTTQFQTSNPEVAQEPVFQVAEQQRAIVLYPFGRKSFGWVEHEAALATVRRMIAEVQARYRVDARRVYLGGMSNGGTAAFWYACQQPQDFAGFYALSAMPVSKLGPLRFQTLASGAPLYSVNAEDDDVFPYKEVAAIYEQHRAQAPKWHFASRPAGGHGFLYGPDGTQALEELLKKMMSATAP</sequence>
<gene>
    <name evidence="5" type="ORF">HNQ93_002560</name>
</gene>
<comment type="caution">
    <text evidence="5">The sequence shown here is derived from an EMBL/GenBank/DDBJ whole genome shotgun (WGS) entry which is preliminary data.</text>
</comment>
<evidence type="ECO:0000313" key="6">
    <source>
        <dbReference type="Proteomes" id="UP000532746"/>
    </source>
</evidence>
<reference evidence="5 6" key="1">
    <citation type="submission" date="2020-08" db="EMBL/GenBank/DDBJ databases">
        <title>Genomic Encyclopedia of Type Strains, Phase IV (KMG-IV): sequencing the most valuable type-strain genomes for metagenomic binning, comparative biology and taxonomic classification.</title>
        <authorList>
            <person name="Goeker M."/>
        </authorList>
    </citation>
    <scope>NUCLEOTIDE SEQUENCE [LARGE SCALE GENOMIC DNA]</scope>
    <source>
        <strain evidence="5 6">DSM 26718</strain>
    </source>
</reference>
<dbReference type="PANTHER" id="PTHR43037:SF5">
    <property type="entry name" value="FERULOYL ESTERASE"/>
    <property type="match status" value="1"/>
</dbReference>
<feature type="signal peptide" evidence="3">
    <location>
        <begin position="1"/>
        <end position="24"/>
    </location>
</feature>
<evidence type="ECO:0000313" key="5">
    <source>
        <dbReference type="EMBL" id="MBB6059700.1"/>
    </source>
</evidence>
<keyword evidence="1 3" id="KW-0732">Signal</keyword>
<dbReference type="RefSeq" id="WP_183403848.1">
    <property type="nucleotide sequence ID" value="NZ_JACHGG010000003.1"/>
</dbReference>
<name>A0A7W9T2D1_9BACT</name>
<evidence type="ECO:0000256" key="3">
    <source>
        <dbReference type="SAM" id="SignalP"/>
    </source>
</evidence>
<evidence type="ECO:0000259" key="4">
    <source>
        <dbReference type="Pfam" id="PF01738"/>
    </source>
</evidence>
<dbReference type="GO" id="GO:0016787">
    <property type="term" value="F:hydrolase activity"/>
    <property type="evidence" value="ECO:0007669"/>
    <property type="project" value="UniProtKB-KW"/>
</dbReference>
<protein>
    <submittedName>
        <fullName evidence="5">Dienelactone hydrolase</fullName>
    </submittedName>
</protein>
<feature type="chain" id="PRO_5030781886" evidence="3">
    <location>
        <begin position="25"/>
        <end position="394"/>
    </location>
</feature>
<organism evidence="5 6">
    <name type="scientific">Hymenobacter luteus</name>
    <dbReference type="NCBI Taxonomy" id="1411122"/>
    <lineage>
        <taxon>Bacteria</taxon>
        <taxon>Pseudomonadati</taxon>
        <taxon>Bacteroidota</taxon>
        <taxon>Cytophagia</taxon>
        <taxon>Cytophagales</taxon>
        <taxon>Hymenobacteraceae</taxon>
        <taxon>Hymenobacter</taxon>
    </lineage>
</organism>
<dbReference type="EMBL" id="JACHGG010000003">
    <property type="protein sequence ID" value="MBB6059700.1"/>
    <property type="molecule type" value="Genomic_DNA"/>
</dbReference>
<dbReference type="Pfam" id="PF01738">
    <property type="entry name" value="DLH"/>
    <property type="match status" value="1"/>
</dbReference>
<evidence type="ECO:0000256" key="2">
    <source>
        <dbReference type="ARBA" id="ARBA00022801"/>
    </source>
</evidence>
<dbReference type="PANTHER" id="PTHR43037">
    <property type="entry name" value="UNNAMED PRODUCT-RELATED"/>
    <property type="match status" value="1"/>
</dbReference>
<dbReference type="AlphaFoldDB" id="A0A7W9T2D1"/>
<dbReference type="SUPFAM" id="SSF53474">
    <property type="entry name" value="alpha/beta-Hydrolases"/>
    <property type="match status" value="1"/>
</dbReference>
<dbReference type="InterPro" id="IPR050955">
    <property type="entry name" value="Plant_Biomass_Hydrol_Est"/>
</dbReference>
<evidence type="ECO:0000256" key="1">
    <source>
        <dbReference type="ARBA" id="ARBA00022729"/>
    </source>
</evidence>
<dbReference type="Proteomes" id="UP000532746">
    <property type="component" value="Unassembled WGS sequence"/>
</dbReference>
<dbReference type="InterPro" id="IPR029058">
    <property type="entry name" value="AB_hydrolase_fold"/>
</dbReference>
<accession>A0A7W9T2D1</accession>
<keyword evidence="2 5" id="KW-0378">Hydrolase</keyword>
<dbReference type="Gene3D" id="3.40.50.1820">
    <property type="entry name" value="alpha/beta hydrolase"/>
    <property type="match status" value="1"/>
</dbReference>
<dbReference type="InterPro" id="IPR002925">
    <property type="entry name" value="Dienelactn_hydro"/>
</dbReference>